<dbReference type="SUPFAM" id="SSF50998">
    <property type="entry name" value="Quinoprotein alcohol dehydrogenase-like"/>
    <property type="match status" value="1"/>
</dbReference>
<dbReference type="Gene3D" id="2.130.10.10">
    <property type="entry name" value="YVTN repeat-like/Quinoprotein amine dehydrogenase"/>
    <property type="match status" value="1"/>
</dbReference>
<protein>
    <submittedName>
        <fullName evidence="1">Uncharacterized protein</fullName>
    </submittedName>
</protein>
<dbReference type="OrthoDB" id="10356218at2759"/>
<organism evidence="1">
    <name type="scientific">Oikopleura dioica</name>
    <name type="common">Tunicate</name>
    <dbReference type="NCBI Taxonomy" id="34765"/>
    <lineage>
        <taxon>Eukaryota</taxon>
        <taxon>Metazoa</taxon>
        <taxon>Chordata</taxon>
        <taxon>Tunicata</taxon>
        <taxon>Appendicularia</taxon>
        <taxon>Copelata</taxon>
        <taxon>Oikopleuridae</taxon>
        <taxon>Oikopleura</taxon>
    </lineage>
</organism>
<evidence type="ECO:0000313" key="2">
    <source>
        <dbReference type="Proteomes" id="UP000001307"/>
    </source>
</evidence>
<reference evidence="1" key="1">
    <citation type="journal article" date="2010" name="Science">
        <title>Plasticity of animal genome architecture unmasked by rapid evolution of a pelagic tunicate.</title>
        <authorList>
            <person name="Denoeud F."/>
            <person name="Henriet S."/>
            <person name="Mungpakdee S."/>
            <person name="Aury J.M."/>
            <person name="Da Silva C."/>
            <person name="Brinkmann H."/>
            <person name="Mikhaleva J."/>
            <person name="Olsen L.C."/>
            <person name="Jubin C."/>
            <person name="Canestro C."/>
            <person name="Bouquet J.M."/>
            <person name="Danks G."/>
            <person name="Poulain J."/>
            <person name="Campsteijn C."/>
            <person name="Adamski M."/>
            <person name="Cross I."/>
            <person name="Yadetie F."/>
            <person name="Muffato M."/>
            <person name="Louis A."/>
            <person name="Butcher S."/>
            <person name="Tsagkogeorga G."/>
            <person name="Konrad A."/>
            <person name="Singh S."/>
            <person name="Jensen M.F."/>
            <person name="Cong E.H."/>
            <person name="Eikeseth-Otteraa H."/>
            <person name="Noel B."/>
            <person name="Anthouard V."/>
            <person name="Porcel B.M."/>
            <person name="Kachouri-Lafond R."/>
            <person name="Nishino A."/>
            <person name="Ugolini M."/>
            <person name="Chourrout P."/>
            <person name="Nishida H."/>
            <person name="Aasland R."/>
            <person name="Huzurbazar S."/>
            <person name="Westhof E."/>
            <person name="Delsuc F."/>
            <person name="Lehrach H."/>
            <person name="Reinhardt R."/>
            <person name="Weissenbach J."/>
            <person name="Roy S.W."/>
            <person name="Artiguenave F."/>
            <person name="Postlethwait J.H."/>
            <person name="Manak J.R."/>
            <person name="Thompson E.M."/>
            <person name="Jaillon O."/>
            <person name="Du Pasquier L."/>
            <person name="Boudinot P."/>
            <person name="Liberles D.A."/>
            <person name="Volff J.N."/>
            <person name="Philippe H."/>
            <person name="Lenhard B."/>
            <person name="Roest Crollius H."/>
            <person name="Wincker P."/>
            <person name="Chourrout D."/>
        </authorList>
    </citation>
    <scope>NUCLEOTIDE SEQUENCE [LARGE SCALE GENOMIC DNA]</scope>
</reference>
<dbReference type="AlphaFoldDB" id="E4X186"/>
<sequence length="667" mass="74057">MVDYELEKIGSFSPDSICKSPDEKIICFLSGLTLFTFRQGEKQSIQMTEKFADLALSNDLIFCLSNSGKIHVLDNKDLEAVYNIDISAENANFSNIFISNNQLILRSEDFAEIRTFQGDKKLQITCSKNANVFLFDQEIVVLVEEIEFIVSITLRHKKQVHQTSLVGRIRQVFADQSSSSIIVLFDHGGLYQIDCRHLSPLQKFEIPFKSTQPVENMQFSESTNLIIFQHEESVTILSLDTYANFSIPQKFSQLLLFSGNLLLTNHHLYEVIQIESLISVSFTHSLQRGSPLAKLHKLEKTSTPVDPKKVLFHKKVSSSNYGLVQPRRKMFQPQLHKKPIPAGKLRKKSSSSASLKIVEANFQRPTGHEIAAGHLRAFKTPPNRMKRSLTGGQLISEGSSVFKTKNAQLNAIEEFNSIANVSGQVTDFAFSKETLCVSTLSSISLFTKNDGTRPRASIETAGSNLCSFGGDERSFCVSTGNELKFLRFAFGQKTVLDRFGTGGGKIIQSHCFSNFHDITALAKLTGGDGLIISGSDGSLSIYDLPAGNICAQRPAYKFHWLESIDENTFVGQGLGKLACQLFDIRCFQRAQRTFPACPVAIRTRGSISSGGDFISLSSDDVLSVFDLGDNRPVWERALPSTAIVSSFAARSNQLTAIDIDRNIFLFE</sequence>
<dbReference type="InParanoid" id="E4X186"/>
<dbReference type="Proteomes" id="UP000001307">
    <property type="component" value="Unassembled WGS sequence"/>
</dbReference>
<evidence type="ECO:0000313" key="1">
    <source>
        <dbReference type="EMBL" id="CBY23566.1"/>
    </source>
</evidence>
<accession>E4X186</accession>
<dbReference type="InterPro" id="IPR011047">
    <property type="entry name" value="Quinoprotein_ADH-like_sf"/>
</dbReference>
<keyword evidence="2" id="KW-1185">Reference proteome</keyword>
<dbReference type="InterPro" id="IPR015943">
    <property type="entry name" value="WD40/YVTN_repeat-like_dom_sf"/>
</dbReference>
<gene>
    <name evidence="1" type="ORF">GSOID_T00016017001</name>
</gene>
<dbReference type="EMBL" id="FN653021">
    <property type="protein sequence ID" value="CBY23566.1"/>
    <property type="molecule type" value="Genomic_DNA"/>
</dbReference>
<proteinExistence type="predicted"/>
<name>E4X186_OIKDI</name>